<evidence type="ECO:0000256" key="2">
    <source>
        <dbReference type="ARBA" id="ARBA00007663"/>
    </source>
</evidence>
<dbReference type="SUPFAM" id="SSF55821">
    <property type="entry name" value="YrdC/RibB"/>
    <property type="match status" value="1"/>
</dbReference>
<keyword evidence="6" id="KW-0819">tRNA processing</keyword>
<dbReference type="PROSITE" id="PS51163">
    <property type="entry name" value="YRDC"/>
    <property type="match status" value="1"/>
</dbReference>
<dbReference type="Pfam" id="PF01300">
    <property type="entry name" value="Sua5_yciO_yrdC"/>
    <property type="match status" value="1"/>
</dbReference>
<dbReference type="Gene3D" id="3.90.870.10">
    <property type="entry name" value="DHBP synthase"/>
    <property type="match status" value="2"/>
</dbReference>
<comment type="similarity">
    <text evidence="2">Belongs to the SUA5 family.</text>
</comment>
<dbReference type="EC" id="2.7.7.87" evidence="3"/>
<comment type="caution">
    <text evidence="13">The sequence shown here is derived from an EMBL/GenBank/DDBJ whole genome shotgun (WGS) entry which is preliminary data.</text>
</comment>
<evidence type="ECO:0000259" key="12">
    <source>
        <dbReference type="PROSITE" id="PS51163"/>
    </source>
</evidence>
<evidence type="ECO:0000256" key="9">
    <source>
        <dbReference type="ARBA" id="ARBA00022840"/>
    </source>
</evidence>
<evidence type="ECO:0000256" key="8">
    <source>
        <dbReference type="ARBA" id="ARBA00022741"/>
    </source>
</evidence>
<evidence type="ECO:0000256" key="10">
    <source>
        <dbReference type="ARBA" id="ARBA00029774"/>
    </source>
</evidence>
<dbReference type="PATRIC" id="fig|1618642.3.peg.424"/>
<reference evidence="13 14" key="1">
    <citation type="journal article" date="2015" name="Nature">
        <title>rRNA introns, odd ribosomes, and small enigmatic genomes across a large radiation of phyla.</title>
        <authorList>
            <person name="Brown C.T."/>
            <person name="Hug L.A."/>
            <person name="Thomas B.C."/>
            <person name="Sharon I."/>
            <person name="Castelle C.J."/>
            <person name="Singh A."/>
            <person name="Wilkins M.J."/>
            <person name="Williams K.H."/>
            <person name="Banfield J.F."/>
        </authorList>
    </citation>
    <scope>NUCLEOTIDE SEQUENCE [LARGE SCALE GENOMIC DNA]</scope>
</reference>
<proteinExistence type="inferred from homology"/>
<dbReference type="InterPro" id="IPR017945">
    <property type="entry name" value="DHBP_synth_RibB-like_a/b_dom"/>
</dbReference>
<dbReference type="PANTHER" id="PTHR17490">
    <property type="entry name" value="SUA5"/>
    <property type="match status" value="1"/>
</dbReference>
<organism evidence="13 14">
    <name type="scientific">Candidatus Falkowbacteria bacterium GW2011_GWF2_39_8</name>
    <dbReference type="NCBI Taxonomy" id="1618642"/>
    <lineage>
        <taxon>Bacteria</taxon>
        <taxon>Candidatus Falkowiibacteriota</taxon>
    </lineage>
</organism>
<accession>A0A0G0T4Z9</accession>
<dbReference type="AlphaFoldDB" id="A0A0G0T4Z9"/>
<evidence type="ECO:0000256" key="6">
    <source>
        <dbReference type="ARBA" id="ARBA00022694"/>
    </source>
</evidence>
<evidence type="ECO:0000256" key="1">
    <source>
        <dbReference type="ARBA" id="ARBA00004496"/>
    </source>
</evidence>
<dbReference type="GO" id="GO:0006450">
    <property type="term" value="P:regulation of translational fidelity"/>
    <property type="evidence" value="ECO:0007669"/>
    <property type="project" value="TreeGrafter"/>
</dbReference>
<evidence type="ECO:0000256" key="7">
    <source>
        <dbReference type="ARBA" id="ARBA00022695"/>
    </source>
</evidence>
<evidence type="ECO:0000256" key="11">
    <source>
        <dbReference type="ARBA" id="ARBA00048366"/>
    </source>
</evidence>
<dbReference type="Proteomes" id="UP000034137">
    <property type="component" value="Unassembled WGS sequence"/>
</dbReference>
<dbReference type="InterPro" id="IPR050156">
    <property type="entry name" value="TC-AMP_synthase_SUA5"/>
</dbReference>
<dbReference type="GO" id="GO:0061710">
    <property type="term" value="F:L-threonylcarbamoyladenylate synthase"/>
    <property type="evidence" value="ECO:0007669"/>
    <property type="project" value="UniProtKB-EC"/>
</dbReference>
<dbReference type="GO" id="GO:0000049">
    <property type="term" value="F:tRNA binding"/>
    <property type="evidence" value="ECO:0007669"/>
    <property type="project" value="TreeGrafter"/>
</dbReference>
<protein>
    <recommendedName>
        <fullName evidence="10">L-threonylcarbamoyladenylate synthase</fullName>
        <ecNumber evidence="3">2.7.7.87</ecNumber>
    </recommendedName>
    <alternativeName>
        <fullName evidence="10">L-threonylcarbamoyladenylate synthase</fullName>
    </alternativeName>
</protein>
<dbReference type="EMBL" id="LBXO01000018">
    <property type="protein sequence ID" value="KKR32947.1"/>
    <property type="molecule type" value="Genomic_DNA"/>
</dbReference>
<gene>
    <name evidence="13" type="ORF">UT64_C0018G0010</name>
</gene>
<keyword evidence="5" id="KW-0808">Transferase</keyword>
<comment type="catalytic activity">
    <reaction evidence="11">
        <text>L-threonine + hydrogencarbonate + ATP = L-threonylcarbamoyladenylate + diphosphate + H2O</text>
        <dbReference type="Rhea" id="RHEA:36407"/>
        <dbReference type="ChEBI" id="CHEBI:15377"/>
        <dbReference type="ChEBI" id="CHEBI:17544"/>
        <dbReference type="ChEBI" id="CHEBI:30616"/>
        <dbReference type="ChEBI" id="CHEBI:33019"/>
        <dbReference type="ChEBI" id="CHEBI:57926"/>
        <dbReference type="ChEBI" id="CHEBI:73682"/>
        <dbReference type="EC" id="2.7.7.87"/>
    </reaction>
</comment>
<dbReference type="GO" id="GO:0005737">
    <property type="term" value="C:cytoplasm"/>
    <property type="evidence" value="ECO:0007669"/>
    <property type="project" value="UniProtKB-SubCell"/>
</dbReference>
<keyword evidence="7" id="KW-0548">Nucleotidyltransferase</keyword>
<keyword evidence="8" id="KW-0547">Nucleotide-binding</keyword>
<evidence type="ECO:0000256" key="4">
    <source>
        <dbReference type="ARBA" id="ARBA00022490"/>
    </source>
</evidence>
<dbReference type="PANTHER" id="PTHR17490:SF16">
    <property type="entry name" value="THREONYLCARBAMOYL-AMP SYNTHASE"/>
    <property type="match status" value="1"/>
</dbReference>
<dbReference type="InterPro" id="IPR006070">
    <property type="entry name" value="Sua5-like_dom"/>
</dbReference>
<evidence type="ECO:0000256" key="3">
    <source>
        <dbReference type="ARBA" id="ARBA00012584"/>
    </source>
</evidence>
<dbReference type="GO" id="GO:0003725">
    <property type="term" value="F:double-stranded RNA binding"/>
    <property type="evidence" value="ECO:0007669"/>
    <property type="project" value="InterPro"/>
</dbReference>
<feature type="domain" description="YrdC-like" evidence="12">
    <location>
        <begin position="1"/>
        <end position="152"/>
    </location>
</feature>
<dbReference type="GO" id="GO:0008033">
    <property type="term" value="P:tRNA processing"/>
    <property type="evidence" value="ECO:0007669"/>
    <property type="project" value="UniProtKB-KW"/>
</dbReference>
<comment type="subcellular location">
    <subcellularLocation>
        <location evidence="1">Cytoplasm</location>
    </subcellularLocation>
</comment>
<dbReference type="GO" id="GO:0005524">
    <property type="term" value="F:ATP binding"/>
    <property type="evidence" value="ECO:0007669"/>
    <property type="project" value="UniProtKB-KW"/>
</dbReference>
<evidence type="ECO:0000313" key="14">
    <source>
        <dbReference type="Proteomes" id="UP000034137"/>
    </source>
</evidence>
<keyword evidence="9" id="KW-0067">ATP-binding</keyword>
<evidence type="ECO:0000256" key="5">
    <source>
        <dbReference type="ARBA" id="ARBA00022679"/>
    </source>
</evidence>
<name>A0A0G0T4Z9_9BACT</name>
<sequence>MKIIKIQAANDKIIEEVINNLKKGKVIVYPTETFYGLGCDATNSRAVNKIYKIKSKPRDKALLFLVSSVKMAQEYLEINSAAKKLGKPIISTSANLSGLPASHTVEEIIKYFTNQKHQPDLILDAGKLKKSKGSTIVDLTELEIKIIREGDVKIKL</sequence>
<keyword evidence="4" id="KW-0963">Cytoplasm</keyword>
<evidence type="ECO:0000313" key="13">
    <source>
        <dbReference type="EMBL" id="KKR32947.1"/>
    </source>
</evidence>